<evidence type="ECO:0000256" key="1">
    <source>
        <dbReference type="ARBA" id="ARBA00022723"/>
    </source>
</evidence>
<name>A0ABU6RUH2_9FABA</name>
<keyword evidence="4" id="KW-0418">Kinase</keyword>
<protein>
    <submittedName>
        <fullName evidence="4">Serine/threonine protein kinase Ran1</fullName>
    </submittedName>
</protein>
<dbReference type="GO" id="GO:0004674">
    <property type="term" value="F:protein serine/threonine kinase activity"/>
    <property type="evidence" value="ECO:0007669"/>
    <property type="project" value="UniProtKB-KW"/>
</dbReference>
<evidence type="ECO:0000256" key="3">
    <source>
        <dbReference type="SAM" id="Phobius"/>
    </source>
</evidence>
<dbReference type="Proteomes" id="UP001341840">
    <property type="component" value="Unassembled WGS sequence"/>
</dbReference>
<organism evidence="4 5">
    <name type="scientific">Stylosanthes scabra</name>
    <dbReference type="NCBI Taxonomy" id="79078"/>
    <lineage>
        <taxon>Eukaryota</taxon>
        <taxon>Viridiplantae</taxon>
        <taxon>Streptophyta</taxon>
        <taxon>Embryophyta</taxon>
        <taxon>Tracheophyta</taxon>
        <taxon>Spermatophyta</taxon>
        <taxon>Magnoliopsida</taxon>
        <taxon>eudicotyledons</taxon>
        <taxon>Gunneridae</taxon>
        <taxon>Pentapetalae</taxon>
        <taxon>rosids</taxon>
        <taxon>fabids</taxon>
        <taxon>Fabales</taxon>
        <taxon>Fabaceae</taxon>
        <taxon>Papilionoideae</taxon>
        <taxon>50 kb inversion clade</taxon>
        <taxon>dalbergioids sensu lato</taxon>
        <taxon>Dalbergieae</taxon>
        <taxon>Pterocarpus clade</taxon>
        <taxon>Stylosanthes</taxon>
    </lineage>
</organism>
<dbReference type="PANTHER" id="PTHR46594">
    <property type="entry name" value="P-TYPE CATION-TRANSPORTING ATPASE"/>
    <property type="match status" value="1"/>
</dbReference>
<evidence type="ECO:0000313" key="5">
    <source>
        <dbReference type="Proteomes" id="UP001341840"/>
    </source>
</evidence>
<dbReference type="InterPro" id="IPR023299">
    <property type="entry name" value="ATPase_P-typ_cyto_dom_N"/>
</dbReference>
<dbReference type="PANTHER" id="PTHR46594:SF6">
    <property type="entry name" value="COPPER-TRANSPORTING ATPASE RAN1"/>
    <property type="match status" value="1"/>
</dbReference>
<keyword evidence="3" id="KW-0472">Membrane</keyword>
<sequence length="321" mass="35489">MAYGHPSLLATFEKVAKSAYGHTFLRVAIIPSCRHAFLLPRLKNVAPSSSSHSLKPCFFSKGSHSHNPSLDAPSPSHNPHSPAFPHLLAATVSIYHGNSHSSPPPLSLSHDNPNSSHDRYSPVQPHPLTIVSHHHSASHHLSLLVVKRFSISLSRELQPSELYRRSQSSSLRPGPHLHSRKGAVPTVGAETETIVEINIADFIALPGRSVQCLIDGKPILAISPQQVGNRKLMVESGTDISDKVKNILVDLEESTKIRVLVAHDNIVIRVLEISNPLERESYVVIKRLMLAKKGNDRIFYGLIIEIFLYCFILFFSCHQLV</sequence>
<dbReference type="EMBL" id="JASCZI010031827">
    <property type="protein sequence ID" value="MED6127505.1"/>
    <property type="molecule type" value="Genomic_DNA"/>
</dbReference>
<gene>
    <name evidence="4" type="primary">RAN1_5</name>
    <name evidence="4" type="ORF">PIB30_088665</name>
</gene>
<feature type="region of interest" description="Disordered" evidence="2">
    <location>
        <begin position="98"/>
        <end position="127"/>
    </location>
</feature>
<reference evidence="4 5" key="1">
    <citation type="journal article" date="2023" name="Plants (Basel)">
        <title>Bridging the Gap: Combining Genomics and Transcriptomics Approaches to Understand Stylosanthes scabra, an Orphan Legume from the Brazilian Caatinga.</title>
        <authorList>
            <person name="Ferreira-Neto J.R.C."/>
            <person name="da Silva M.D."/>
            <person name="Binneck E."/>
            <person name="de Melo N.F."/>
            <person name="da Silva R.H."/>
            <person name="de Melo A.L.T.M."/>
            <person name="Pandolfi V."/>
            <person name="Bustamante F.O."/>
            <person name="Brasileiro-Vidal A.C."/>
            <person name="Benko-Iseppon A.M."/>
        </authorList>
    </citation>
    <scope>NUCLEOTIDE SEQUENCE [LARGE SCALE GENOMIC DNA]</scope>
    <source>
        <tissue evidence="4">Leaves</tissue>
    </source>
</reference>
<comment type="caution">
    <text evidence="4">The sequence shown here is derived from an EMBL/GenBank/DDBJ whole genome shotgun (WGS) entry which is preliminary data.</text>
</comment>
<proteinExistence type="predicted"/>
<evidence type="ECO:0000256" key="2">
    <source>
        <dbReference type="SAM" id="MobiDB-lite"/>
    </source>
</evidence>
<keyword evidence="1" id="KW-0479">Metal-binding</keyword>
<keyword evidence="5" id="KW-1185">Reference proteome</keyword>
<keyword evidence="4" id="KW-0808">Transferase</keyword>
<keyword evidence="3" id="KW-0812">Transmembrane</keyword>
<accession>A0ABU6RUH2</accession>
<feature type="region of interest" description="Disordered" evidence="2">
    <location>
        <begin position="162"/>
        <end position="184"/>
    </location>
</feature>
<evidence type="ECO:0000313" key="4">
    <source>
        <dbReference type="EMBL" id="MED6127505.1"/>
    </source>
</evidence>
<dbReference type="Gene3D" id="3.40.1110.10">
    <property type="entry name" value="Calcium-transporting ATPase, cytoplasmic domain N"/>
    <property type="match status" value="1"/>
</dbReference>
<keyword evidence="3" id="KW-1133">Transmembrane helix</keyword>
<feature type="transmembrane region" description="Helical" evidence="3">
    <location>
        <begin position="298"/>
        <end position="316"/>
    </location>
</feature>
<keyword evidence="4" id="KW-0723">Serine/threonine-protein kinase</keyword>